<sequence length="717" mass="83564">MNGLKIDENVIRYIIGNPINTDAVILDTNKIKTDRSYSLKYLDIDEDGNLNYYMSDNDIIYGLGENVRGLNKRGWIYESFCTDEYSHTPNKRSLYGAHNFFVVHGKENFGIFIDSPSKVIFDIGYTDHNKIKITCENQNYGLYIIEGNSLNDIVKEFRMLIGESYIPPKWALGYGQSRWGYGTETEAREVIRKFKENDIPLEMLYLDIDYMERFKDFTVDRTAFPSFEGLVDDCMDEGVKVIPIIDAGIKVEEGYPIYEEGVEGGYFCTDKDGDPFVTAVWPGKVHLPDFLNSRARKWFGEKYKILTDKGIEGFWNDMNEPALFYSDKGLESAFKRAEEIKKENIDVYSYFELKDNFNKLANSIDDYKSIYHNVDGELINHYDVHNLYGLNMTKATYEGLENIDENKRFLLFSRASSVGMHRYGGMWTGDSFSWWEHIELTMKMLPALNMCGFMFIGSDTGGFAGDTTSDLLIRWNQLSLFTPLYRNHTSRWSRSQEPYAFDEGTTKIIKNIIRFRYSLIPYLYSELMKCIKNNDLYFKPLTFEYEDEFSKEVEDQLILGNSLMIAPMYKQNSKGRYIYLPEKMLLCKLNHEGKLLFEVCNEGSKFFHCLLEETIFFVRKNRILPLVESENKVKDLSLKELNLIAFVDKKAEYTLYDDDGITKECKKNKFNLVKVVIEKISNKYELKIEKAENTALKKINVVIYDLEGRKETILREL</sequence>
<dbReference type="Proteomes" id="UP000627781">
    <property type="component" value="Unassembled WGS sequence"/>
</dbReference>
<dbReference type="EMBL" id="JACSRA010000015">
    <property type="protein sequence ID" value="MBD7911832.1"/>
    <property type="molecule type" value="Genomic_DNA"/>
</dbReference>
<evidence type="ECO:0000313" key="9">
    <source>
        <dbReference type="EMBL" id="MBD7911832.1"/>
    </source>
</evidence>
<dbReference type="SUPFAM" id="SSF51445">
    <property type="entry name" value="(Trans)glycosidases"/>
    <property type="match status" value="1"/>
</dbReference>
<feature type="domain" description="Glycoside hydrolase family 31 N-terminal" evidence="6">
    <location>
        <begin position="54"/>
        <end position="122"/>
    </location>
</feature>
<feature type="domain" description="Glycosyl hydrolase family 31 C-terminal" evidence="8">
    <location>
        <begin position="538"/>
        <end position="623"/>
    </location>
</feature>
<evidence type="ECO:0000256" key="1">
    <source>
        <dbReference type="ARBA" id="ARBA00007806"/>
    </source>
</evidence>
<proteinExistence type="inferred from homology"/>
<dbReference type="Gene3D" id="2.60.40.1760">
    <property type="entry name" value="glycosyl hydrolase (family 31)"/>
    <property type="match status" value="1"/>
</dbReference>
<evidence type="ECO:0000256" key="2">
    <source>
        <dbReference type="ARBA" id="ARBA00022801"/>
    </source>
</evidence>
<feature type="domain" description="DUF5110" evidence="7">
    <location>
        <begin position="640"/>
        <end position="702"/>
    </location>
</feature>
<dbReference type="CDD" id="cd14752">
    <property type="entry name" value="GH31_N"/>
    <property type="match status" value="1"/>
</dbReference>
<evidence type="ECO:0000259" key="7">
    <source>
        <dbReference type="Pfam" id="PF17137"/>
    </source>
</evidence>
<dbReference type="SUPFAM" id="SSF74650">
    <property type="entry name" value="Galactose mutarotase-like"/>
    <property type="match status" value="1"/>
</dbReference>
<dbReference type="InterPro" id="IPR011013">
    <property type="entry name" value="Gal_mutarotase_sf_dom"/>
</dbReference>
<evidence type="ECO:0000259" key="5">
    <source>
        <dbReference type="Pfam" id="PF01055"/>
    </source>
</evidence>
<dbReference type="CDD" id="cd06604">
    <property type="entry name" value="GH31_glucosidase_II_MalA"/>
    <property type="match status" value="1"/>
</dbReference>
<dbReference type="Gene3D" id="3.20.20.80">
    <property type="entry name" value="Glycosidases"/>
    <property type="match status" value="1"/>
</dbReference>
<evidence type="ECO:0000259" key="6">
    <source>
        <dbReference type="Pfam" id="PF13802"/>
    </source>
</evidence>
<dbReference type="SUPFAM" id="SSF51011">
    <property type="entry name" value="Glycosyl hydrolase domain"/>
    <property type="match status" value="1"/>
</dbReference>
<dbReference type="Pfam" id="PF01055">
    <property type="entry name" value="Glyco_hydro_31_2nd"/>
    <property type="match status" value="1"/>
</dbReference>
<gene>
    <name evidence="9" type="ORF">H9661_10720</name>
</gene>
<comment type="similarity">
    <text evidence="1 4">Belongs to the glycosyl hydrolase 31 family.</text>
</comment>
<evidence type="ECO:0000256" key="4">
    <source>
        <dbReference type="RuleBase" id="RU361185"/>
    </source>
</evidence>
<dbReference type="PROSITE" id="PS00129">
    <property type="entry name" value="GLYCOSYL_HYDROL_F31_1"/>
    <property type="match status" value="1"/>
</dbReference>
<dbReference type="InterPro" id="IPR033403">
    <property type="entry name" value="DUF5110"/>
</dbReference>
<dbReference type="PANTHER" id="PTHR22762:SF120">
    <property type="entry name" value="HETEROGLYCAN GLUCOSIDASE 1"/>
    <property type="match status" value="1"/>
</dbReference>
<comment type="caution">
    <text evidence="9">The sequence shown here is derived from an EMBL/GenBank/DDBJ whole genome shotgun (WGS) entry which is preliminary data.</text>
</comment>
<organism evidence="9 10">
    <name type="scientific">Clostridium cibarium</name>
    <dbReference type="NCBI Taxonomy" id="2762247"/>
    <lineage>
        <taxon>Bacteria</taxon>
        <taxon>Bacillati</taxon>
        <taxon>Bacillota</taxon>
        <taxon>Clostridia</taxon>
        <taxon>Eubacteriales</taxon>
        <taxon>Clostridiaceae</taxon>
        <taxon>Clostridium</taxon>
    </lineage>
</organism>
<dbReference type="InterPro" id="IPR025887">
    <property type="entry name" value="Glyco_hydro_31_N_dom"/>
</dbReference>
<dbReference type="Pfam" id="PF17137">
    <property type="entry name" value="DUF5110"/>
    <property type="match status" value="1"/>
</dbReference>
<evidence type="ECO:0000256" key="3">
    <source>
        <dbReference type="ARBA" id="ARBA00023295"/>
    </source>
</evidence>
<dbReference type="RefSeq" id="WP_143315855.1">
    <property type="nucleotide sequence ID" value="NZ_JACSRA010000015.1"/>
</dbReference>
<keyword evidence="10" id="KW-1185">Reference proteome</keyword>
<evidence type="ECO:0000313" key="10">
    <source>
        <dbReference type="Proteomes" id="UP000627781"/>
    </source>
</evidence>
<name>A0ABR8PUH5_9CLOT</name>
<dbReference type="InterPro" id="IPR017853">
    <property type="entry name" value="GH"/>
</dbReference>
<dbReference type="Pfam" id="PF21365">
    <property type="entry name" value="Glyco_hydro_31_3rd"/>
    <property type="match status" value="1"/>
</dbReference>
<dbReference type="InterPro" id="IPR048395">
    <property type="entry name" value="Glyco_hydro_31_C"/>
</dbReference>
<dbReference type="Pfam" id="PF13802">
    <property type="entry name" value="Gal_mutarotas_2"/>
    <property type="match status" value="1"/>
</dbReference>
<protein>
    <submittedName>
        <fullName evidence="9">DUF5110 domain-containing protein</fullName>
    </submittedName>
</protein>
<dbReference type="Gene3D" id="2.60.40.4040">
    <property type="match status" value="1"/>
</dbReference>
<evidence type="ECO:0000259" key="8">
    <source>
        <dbReference type="Pfam" id="PF21365"/>
    </source>
</evidence>
<feature type="domain" description="Glycoside hydrolase family 31 TIM barrel" evidence="5">
    <location>
        <begin position="165"/>
        <end position="525"/>
    </location>
</feature>
<accession>A0ABR8PUH5</accession>
<dbReference type="InterPro" id="IPR030458">
    <property type="entry name" value="Glyco_hydro_31_AS"/>
</dbReference>
<dbReference type="PANTHER" id="PTHR22762">
    <property type="entry name" value="ALPHA-GLUCOSIDASE"/>
    <property type="match status" value="1"/>
</dbReference>
<keyword evidence="2 4" id="KW-0378">Hydrolase</keyword>
<reference evidence="9 10" key="1">
    <citation type="submission" date="2020-08" db="EMBL/GenBank/DDBJ databases">
        <title>A Genomic Blueprint of the Chicken Gut Microbiome.</title>
        <authorList>
            <person name="Gilroy R."/>
            <person name="Ravi A."/>
            <person name="Getino M."/>
            <person name="Pursley I."/>
            <person name="Horton D.L."/>
            <person name="Alikhan N.-F."/>
            <person name="Baker D."/>
            <person name="Gharbi K."/>
            <person name="Hall N."/>
            <person name="Watson M."/>
            <person name="Adriaenssens E.M."/>
            <person name="Foster-Nyarko E."/>
            <person name="Jarju S."/>
            <person name="Secka A."/>
            <person name="Antonio M."/>
            <person name="Oren A."/>
            <person name="Chaudhuri R."/>
            <person name="La Ragione R.M."/>
            <person name="Hildebrand F."/>
            <person name="Pallen M.J."/>
        </authorList>
    </citation>
    <scope>NUCLEOTIDE SEQUENCE [LARGE SCALE GENOMIC DNA]</scope>
    <source>
        <strain evidence="9 10">Sa3CVN1</strain>
    </source>
</reference>
<keyword evidence="3 4" id="KW-0326">Glycosidase</keyword>
<dbReference type="InterPro" id="IPR000322">
    <property type="entry name" value="Glyco_hydro_31_TIM"/>
</dbReference>